<organism evidence="1 2">
    <name type="scientific">Zizania palustris</name>
    <name type="common">Northern wild rice</name>
    <dbReference type="NCBI Taxonomy" id="103762"/>
    <lineage>
        <taxon>Eukaryota</taxon>
        <taxon>Viridiplantae</taxon>
        <taxon>Streptophyta</taxon>
        <taxon>Embryophyta</taxon>
        <taxon>Tracheophyta</taxon>
        <taxon>Spermatophyta</taxon>
        <taxon>Magnoliopsida</taxon>
        <taxon>Liliopsida</taxon>
        <taxon>Poales</taxon>
        <taxon>Poaceae</taxon>
        <taxon>BOP clade</taxon>
        <taxon>Oryzoideae</taxon>
        <taxon>Oryzeae</taxon>
        <taxon>Zizaniinae</taxon>
        <taxon>Zizania</taxon>
    </lineage>
</organism>
<reference evidence="1" key="1">
    <citation type="journal article" date="2021" name="bioRxiv">
        <title>Whole Genome Assembly and Annotation of Northern Wild Rice, Zizania palustris L., Supports a Whole Genome Duplication in the Zizania Genus.</title>
        <authorList>
            <person name="Haas M."/>
            <person name="Kono T."/>
            <person name="Macchietto M."/>
            <person name="Millas R."/>
            <person name="McGilp L."/>
            <person name="Shao M."/>
            <person name="Duquette J."/>
            <person name="Hirsch C.N."/>
            <person name="Kimball J."/>
        </authorList>
    </citation>
    <scope>NUCLEOTIDE SEQUENCE</scope>
    <source>
        <tissue evidence="1">Fresh leaf tissue</tissue>
    </source>
</reference>
<gene>
    <name evidence="1" type="ORF">GUJ93_ZPchr0009g2318</name>
</gene>
<dbReference type="Proteomes" id="UP000729402">
    <property type="component" value="Unassembled WGS sequence"/>
</dbReference>
<comment type="caution">
    <text evidence="1">The sequence shown here is derived from an EMBL/GenBank/DDBJ whole genome shotgun (WGS) entry which is preliminary data.</text>
</comment>
<protein>
    <submittedName>
        <fullName evidence="1">Uncharacterized protein</fullName>
    </submittedName>
</protein>
<accession>A0A8J5RK83</accession>
<keyword evidence="2" id="KW-1185">Reference proteome</keyword>
<dbReference type="AlphaFoldDB" id="A0A8J5RK83"/>
<evidence type="ECO:0000313" key="1">
    <source>
        <dbReference type="EMBL" id="KAG8050713.1"/>
    </source>
</evidence>
<sequence>MRGSGNPYLPLPKRKGVELGGMSKCSKPTKVGVGGAPTIDKRQLILDTKEPKEEAMISGVALAFPCAILGKVPKRSTSRPFYLPSRGKDVAMAPGVMVDPLVDGSTTAEATIEATMVAVVKGGVVEIIDLSWFRGSAPCPNCGGRPRAKGSLVLS</sequence>
<evidence type="ECO:0000313" key="2">
    <source>
        <dbReference type="Proteomes" id="UP000729402"/>
    </source>
</evidence>
<proteinExistence type="predicted"/>
<name>A0A8J5RK83_ZIZPA</name>
<reference evidence="1" key="2">
    <citation type="submission" date="2021-02" db="EMBL/GenBank/DDBJ databases">
        <authorList>
            <person name="Kimball J.A."/>
            <person name="Haas M.W."/>
            <person name="Macchietto M."/>
            <person name="Kono T."/>
            <person name="Duquette J."/>
            <person name="Shao M."/>
        </authorList>
    </citation>
    <scope>NUCLEOTIDE SEQUENCE</scope>
    <source>
        <tissue evidence="1">Fresh leaf tissue</tissue>
    </source>
</reference>
<dbReference type="EMBL" id="JAAALK010000289">
    <property type="protein sequence ID" value="KAG8050713.1"/>
    <property type="molecule type" value="Genomic_DNA"/>
</dbReference>